<evidence type="ECO:0000313" key="2">
    <source>
        <dbReference type="EMBL" id="KPY96824.1"/>
    </source>
</evidence>
<protein>
    <submittedName>
        <fullName evidence="2">Effector protein hopAB3</fullName>
    </submittedName>
</protein>
<dbReference type="Gene3D" id="1.20.1280.110">
    <property type="match status" value="1"/>
</dbReference>
<dbReference type="Gene3D" id="1.20.1280.220">
    <property type="entry name" value="Effector protein HopAB, BAK1-interacting domain"/>
    <property type="match status" value="1"/>
</dbReference>
<organism evidence="2 3">
    <name type="scientific">Pseudomonas tremae</name>
    <dbReference type="NCBI Taxonomy" id="200454"/>
    <lineage>
        <taxon>Bacteria</taxon>
        <taxon>Pseudomonadati</taxon>
        <taxon>Pseudomonadota</taxon>
        <taxon>Gammaproteobacteria</taxon>
        <taxon>Pseudomonadales</taxon>
        <taxon>Pseudomonadaceae</taxon>
        <taxon>Pseudomonas</taxon>
    </lineage>
</organism>
<gene>
    <name evidence="2" type="ORF">ALO43_02240</name>
</gene>
<proteinExistence type="predicted"/>
<reference evidence="2 3" key="1">
    <citation type="submission" date="2015-09" db="EMBL/GenBank/DDBJ databases">
        <title>Genome announcement of multiple Pseudomonas syringae strains.</title>
        <authorList>
            <person name="Thakur S."/>
            <person name="Wang P.W."/>
            <person name="Gong Y."/>
            <person name="Weir B.S."/>
            <person name="Guttman D.S."/>
        </authorList>
    </citation>
    <scope>NUCLEOTIDE SEQUENCE [LARGE SCALE GENOMIC DNA]</scope>
    <source>
        <strain evidence="2 3">ICMP9151</strain>
    </source>
</reference>
<name>A0AA40P307_9PSED</name>
<dbReference type="InterPro" id="IPR038342">
    <property type="entry name" value="HopAB_BAK-bd_sf"/>
</dbReference>
<evidence type="ECO:0000256" key="1">
    <source>
        <dbReference type="SAM" id="MobiDB-lite"/>
    </source>
</evidence>
<feature type="compositionally biased region" description="Low complexity" evidence="1">
    <location>
        <begin position="236"/>
        <end position="246"/>
    </location>
</feature>
<dbReference type="AlphaFoldDB" id="A0AA40P307"/>
<accession>A0AA40P307</accession>
<sequence length="340" mass="35264">MVGISGRAGPSGAYYSGHTDPEPASGRARDSSSEASSSNSPQVPPSSNAPASPIPAGRQRLLRSRPLSSQTREWLEQGMPTGEGTGARNRPQASADAAAPHAGTAARRTTQAPADAAAPHAGTAARRTTQAPADAAAPRAGTAARRTTQAPADVRVPREGAVARANRIVQQLVSAGADLAHTRRMFRNAINGHGVAFSAAEQRILLEHFPDMLATGISQNSELATELRDALRSAVRQQAAQAAPAVTPTPPRANPAASSAGSSQRSLFGRFARLMTPNQGRSSNTATSQASVDRRPARVNQVQTPPDRTAMRNLGDNMANVALQAFAEQGGRSGAPARCY</sequence>
<evidence type="ECO:0000313" key="3">
    <source>
        <dbReference type="Proteomes" id="UP000050523"/>
    </source>
</evidence>
<feature type="compositionally biased region" description="Low complexity" evidence="1">
    <location>
        <begin position="87"/>
        <end position="152"/>
    </location>
</feature>
<dbReference type="Proteomes" id="UP000050523">
    <property type="component" value="Unassembled WGS sequence"/>
</dbReference>
<comment type="caution">
    <text evidence="2">The sequence shown here is derived from an EMBL/GenBank/DDBJ whole genome shotgun (WGS) entry which is preliminary data.</text>
</comment>
<feature type="compositionally biased region" description="Low complexity" evidence="1">
    <location>
        <begin position="254"/>
        <end position="264"/>
    </location>
</feature>
<feature type="region of interest" description="Disordered" evidence="1">
    <location>
        <begin position="1"/>
        <end position="152"/>
    </location>
</feature>
<feature type="region of interest" description="Disordered" evidence="1">
    <location>
        <begin position="236"/>
        <end position="313"/>
    </location>
</feature>
<feature type="compositionally biased region" description="Polar residues" evidence="1">
    <location>
        <begin position="276"/>
        <end position="291"/>
    </location>
</feature>
<dbReference type="EMBL" id="LJRO01000305">
    <property type="protein sequence ID" value="KPY96824.1"/>
    <property type="molecule type" value="Genomic_DNA"/>
</dbReference>
<feature type="compositionally biased region" description="Low complexity" evidence="1">
    <location>
        <begin position="33"/>
        <end position="56"/>
    </location>
</feature>